<evidence type="ECO:0000256" key="9">
    <source>
        <dbReference type="SAM" id="MobiDB-lite"/>
    </source>
</evidence>
<feature type="transmembrane region" description="Helical" evidence="10">
    <location>
        <begin position="101"/>
        <end position="124"/>
    </location>
</feature>
<dbReference type="Gene3D" id="1.10.287.130">
    <property type="match status" value="1"/>
</dbReference>
<evidence type="ECO:0000256" key="6">
    <source>
        <dbReference type="ARBA" id="ARBA00022741"/>
    </source>
</evidence>
<dbReference type="InterPro" id="IPR003661">
    <property type="entry name" value="HisK_dim/P_dom"/>
</dbReference>
<dbReference type="SUPFAM" id="SSF55874">
    <property type="entry name" value="ATPase domain of HSP90 chaperone/DNA topoisomerase II/histidine kinase"/>
    <property type="match status" value="1"/>
</dbReference>
<dbReference type="InterPro" id="IPR047770">
    <property type="entry name" value="RegB"/>
</dbReference>
<evidence type="ECO:0000256" key="1">
    <source>
        <dbReference type="ARBA" id="ARBA00000085"/>
    </source>
</evidence>
<feature type="transmembrane region" description="Helical" evidence="10">
    <location>
        <begin position="169"/>
        <end position="192"/>
    </location>
</feature>
<keyword evidence="5" id="KW-0808">Transferase</keyword>
<dbReference type="RefSeq" id="WP_085092152.1">
    <property type="nucleotide sequence ID" value="NZ_FXAK01000010.1"/>
</dbReference>
<dbReference type="InterPro" id="IPR036890">
    <property type="entry name" value="HATPase_C_sf"/>
</dbReference>
<dbReference type="PROSITE" id="PS50109">
    <property type="entry name" value="HIS_KIN"/>
    <property type="match status" value="1"/>
</dbReference>
<feature type="transmembrane region" description="Helical" evidence="10">
    <location>
        <begin position="38"/>
        <end position="57"/>
    </location>
</feature>
<dbReference type="Gene3D" id="3.30.565.10">
    <property type="entry name" value="Histidine kinase-like ATPase, C-terminal domain"/>
    <property type="match status" value="1"/>
</dbReference>
<dbReference type="SUPFAM" id="SSF47384">
    <property type="entry name" value="Homodimeric domain of signal transducing histidine kinase"/>
    <property type="match status" value="1"/>
</dbReference>
<dbReference type="GO" id="GO:0005886">
    <property type="term" value="C:plasma membrane"/>
    <property type="evidence" value="ECO:0007669"/>
    <property type="project" value="UniProtKB-SubCell"/>
</dbReference>
<feature type="transmembrane region" description="Helical" evidence="10">
    <location>
        <begin position="136"/>
        <end position="157"/>
    </location>
</feature>
<dbReference type="InterPro" id="IPR050980">
    <property type="entry name" value="2C_sensor_his_kinase"/>
</dbReference>
<dbReference type="InterPro" id="IPR036097">
    <property type="entry name" value="HisK_dim/P_sf"/>
</dbReference>
<name>A0A1X7HRS4_9PROT</name>
<feature type="domain" description="Histidine kinase" evidence="11">
    <location>
        <begin position="227"/>
        <end position="429"/>
    </location>
</feature>
<dbReference type="EC" id="2.7.13.3" evidence="3"/>
<evidence type="ECO:0000256" key="8">
    <source>
        <dbReference type="ARBA" id="ARBA00022840"/>
    </source>
</evidence>
<evidence type="ECO:0000256" key="2">
    <source>
        <dbReference type="ARBA" id="ARBA00004651"/>
    </source>
</evidence>
<accession>A0A1X7HRS4</accession>
<keyword evidence="4" id="KW-1003">Cell membrane</keyword>
<keyword evidence="10" id="KW-0812">Transmembrane</keyword>
<dbReference type="STRING" id="286727.SAMN02982917_0366"/>
<dbReference type="CDD" id="cd00082">
    <property type="entry name" value="HisKA"/>
    <property type="match status" value="1"/>
</dbReference>
<keyword evidence="10" id="KW-1133">Transmembrane helix</keyword>
<keyword evidence="10" id="KW-0472">Membrane</keyword>
<evidence type="ECO:0000313" key="13">
    <source>
        <dbReference type="Proteomes" id="UP000192936"/>
    </source>
</evidence>
<keyword evidence="6" id="KW-0547">Nucleotide-binding</keyword>
<dbReference type="GO" id="GO:0005524">
    <property type="term" value="F:ATP binding"/>
    <property type="evidence" value="ECO:0007669"/>
    <property type="project" value="UniProtKB-KW"/>
</dbReference>
<gene>
    <name evidence="12" type="ORF">SAMN02982917_0366</name>
</gene>
<comment type="catalytic activity">
    <reaction evidence="1">
        <text>ATP + protein L-histidine = ADP + protein N-phospho-L-histidine.</text>
        <dbReference type="EC" id="2.7.13.3"/>
    </reaction>
</comment>
<protein>
    <recommendedName>
        <fullName evidence="3">histidine kinase</fullName>
        <ecNumber evidence="3">2.7.13.3</ecNumber>
    </recommendedName>
</protein>
<dbReference type="Proteomes" id="UP000192936">
    <property type="component" value="Unassembled WGS sequence"/>
</dbReference>
<feature type="region of interest" description="Disordered" evidence="9">
    <location>
        <begin position="430"/>
        <end position="456"/>
    </location>
</feature>
<dbReference type="NCBIfam" id="NF033792">
    <property type="entry name" value="ActS_PrrB_HisK"/>
    <property type="match status" value="1"/>
</dbReference>
<keyword evidence="7 12" id="KW-0418">Kinase</keyword>
<evidence type="ECO:0000259" key="11">
    <source>
        <dbReference type="PROSITE" id="PS50109"/>
    </source>
</evidence>
<dbReference type="SMART" id="SM00388">
    <property type="entry name" value="HisKA"/>
    <property type="match status" value="1"/>
</dbReference>
<dbReference type="EMBL" id="FXAK01000010">
    <property type="protein sequence ID" value="SMF91784.1"/>
    <property type="molecule type" value="Genomic_DNA"/>
</dbReference>
<evidence type="ECO:0000256" key="10">
    <source>
        <dbReference type="SAM" id="Phobius"/>
    </source>
</evidence>
<dbReference type="OrthoDB" id="9785252at2"/>
<evidence type="ECO:0000256" key="3">
    <source>
        <dbReference type="ARBA" id="ARBA00012438"/>
    </source>
</evidence>
<dbReference type="PANTHER" id="PTHR44936">
    <property type="entry name" value="SENSOR PROTEIN CREC"/>
    <property type="match status" value="1"/>
</dbReference>
<dbReference type="InterPro" id="IPR003594">
    <property type="entry name" value="HATPase_dom"/>
</dbReference>
<organism evidence="12 13">
    <name type="scientific">Azospirillum oryzae</name>
    <dbReference type="NCBI Taxonomy" id="286727"/>
    <lineage>
        <taxon>Bacteria</taxon>
        <taxon>Pseudomonadati</taxon>
        <taxon>Pseudomonadota</taxon>
        <taxon>Alphaproteobacteria</taxon>
        <taxon>Rhodospirillales</taxon>
        <taxon>Azospirillaceae</taxon>
        <taxon>Azospirillum</taxon>
    </lineage>
</organism>
<dbReference type="InterPro" id="IPR005467">
    <property type="entry name" value="His_kinase_dom"/>
</dbReference>
<dbReference type="PANTHER" id="PTHR44936:SF10">
    <property type="entry name" value="SENSOR PROTEIN RSTB"/>
    <property type="match status" value="1"/>
</dbReference>
<keyword evidence="8" id="KW-0067">ATP-binding</keyword>
<dbReference type="AlphaFoldDB" id="A0A1X7HRS4"/>
<evidence type="ECO:0000313" key="12">
    <source>
        <dbReference type="EMBL" id="SMF91784.1"/>
    </source>
</evidence>
<evidence type="ECO:0000256" key="4">
    <source>
        <dbReference type="ARBA" id="ARBA00022475"/>
    </source>
</evidence>
<comment type="subcellular location">
    <subcellularLocation>
        <location evidence="2">Cell membrane</location>
        <topology evidence="2">Multi-pass membrane protein</topology>
    </subcellularLocation>
</comment>
<dbReference type="GO" id="GO:0000155">
    <property type="term" value="F:phosphorelay sensor kinase activity"/>
    <property type="evidence" value="ECO:0007669"/>
    <property type="project" value="InterPro"/>
</dbReference>
<sequence>MVTLASALTAPFPVAPPPPQWAQPDGRITLRTLILIRWVAVLGQLAAVAFVSLGLGFPLPLGPVLAAISASALLNVVAMAQRGGRLRLADRDAALYLSYDMLQLTLLLYLTGGLSNPFAILLLAPMTVGAAILSRYSTVLLTGLNLICLTALALWHFPLPWEEPVRSMAPLYAFGVWLSLSVSSVFIAGYVFRVAAEARRFADALAASQVALAREQRLGALGALAAAAAHELGSPLGTIAVVAKELARDLPPDSPYGEDVELLQSQVMRCREILADLARKPEADGGDPFERLPLTTLIEAAAAPHRLGHIDFVVEPHPVGEAEEPFLRRSPEIIHGIGNFIQNAHQFARHKVTVAAAWDGRGVTITVMDDGPGFPPHLLGRIGEPYLSVRGERSGPKGQTGGGHMGLGIFIAQTLLEKTGATVRYSNNPPVIPQSAGTPPADQTAGGHANQGGTGARISVRWKTINAKK</sequence>
<dbReference type="SMART" id="SM00387">
    <property type="entry name" value="HATPase_c"/>
    <property type="match status" value="1"/>
</dbReference>
<proteinExistence type="predicted"/>
<dbReference type="Pfam" id="PF02518">
    <property type="entry name" value="HATPase_c"/>
    <property type="match status" value="1"/>
</dbReference>
<evidence type="ECO:0000256" key="7">
    <source>
        <dbReference type="ARBA" id="ARBA00022777"/>
    </source>
</evidence>
<reference evidence="12 13" key="1">
    <citation type="submission" date="2017-04" db="EMBL/GenBank/DDBJ databases">
        <authorList>
            <person name="Afonso C.L."/>
            <person name="Miller P.J."/>
            <person name="Scott M.A."/>
            <person name="Spackman E."/>
            <person name="Goraichik I."/>
            <person name="Dimitrov K.M."/>
            <person name="Suarez D.L."/>
            <person name="Swayne D.E."/>
        </authorList>
    </citation>
    <scope>NUCLEOTIDE SEQUENCE [LARGE SCALE GENOMIC DNA]</scope>
    <source>
        <strain evidence="12 13">A2P</strain>
    </source>
</reference>
<evidence type="ECO:0000256" key="5">
    <source>
        <dbReference type="ARBA" id="ARBA00022679"/>
    </source>
</evidence>